<gene>
    <name evidence="1" type="ORF">SCUD_LOCUS19946</name>
</gene>
<organism evidence="3">
    <name type="scientific">Schistosoma curassoni</name>
    <dbReference type="NCBI Taxonomy" id="6186"/>
    <lineage>
        <taxon>Eukaryota</taxon>
        <taxon>Metazoa</taxon>
        <taxon>Spiralia</taxon>
        <taxon>Lophotrochozoa</taxon>
        <taxon>Platyhelminthes</taxon>
        <taxon>Trematoda</taxon>
        <taxon>Digenea</taxon>
        <taxon>Strigeidida</taxon>
        <taxon>Schistosomatoidea</taxon>
        <taxon>Schistosomatidae</taxon>
        <taxon>Schistosoma</taxon>
    </lineage>
</organism>
<name>A0A183KXZ9_9TREM</name>
<dbReference type="STRING" id="6186.A0A183KXZ9"/>
<keyword evidence="2" id="KW-1185">Reference proteome</keyword>
<evidence type="ECO:0000313" key="1">
    <source>
        <dbReference type="EMBL" id="VDP70719.1"/>
    </source>
</evidence>
<dbReference type="WBParaSite" id="SCUD_0001994901-mRNA-1">
    <property type="protein sequence ID" value="SCUD_0001994901-mRNA-1"/>
    <property type="gene ID" value="SCUD_0001994901"/>
</dbReference>
<evidence type="ECO:0000313" key="2">
    <source>
        <dbReference type="Proteomes" id="UP000279833"/>
    </source>
</evidence>
<accession>A0A183KXZ9</accession>
<reference evidence="3" key="1">
    <citation type="submission" date="2016-06" db="UniProtKB">
        <authorList>
            <consortium name="WormBaseParasite"/>
        </authorList>
    </citation>
    <scope>IDENTIFICATION</scope>
</reference>
<proteinExistence type="predicted"/>
<dbReference type="Proteomes" id="UP000279833">
    <property type="component" value="Unassembled WGS sequence"/>
</dbReference>
<sequence length="241" mass="27217">MQTAKIHRPFWQPFRRHLPLILSPAQVNLSSLWSQMLVHLQQSYRWPILFAQLFPNNEYCIACEVISGPLNVDYKYYLIVCNALPEYMNITTNLQGVLVFNSEVNLASGHLNETGLFLQVTHFTSLIADTVWSNNPSTTVISQRSTRLNELLNKLKLSHAIDSESVYSDAAVVTRKSVRLFEPQATVPTLARLIGTLEENILTNYLMLSCAGIEHNGMRYDGAGCLSAITITRSVNFIDRK</sequence>
<dbReference type="EMBL" id="UZAK01043390">
    <property type="protein sequence ID" value="VDP70719.1"/>
    <property type="molecule type" value="Genomic_DNA"/>
</dbReference>
<reference evidence="1 2" key="2">
    <citation type="submission" date="2018-11" db="EMBL/GenBank/DDBJ databases">
        <authorList>
            <consortium name="Pathogen Informatics"/>
        </authorList>
    </citation>
    <scope>NUCLEOTIDE SEQUENCE [LARGE SCALE GENOMIC DNA]</scope>
    <source>
        <strain evidence="1">Dakar</strain>
        <strain evidence="2">Dakar, Senegal</strain>
    </source>
</reference>
<dbReference type="AlphaFoldDB" id="A0A183KXZ9"/>
<evidence type="ECO:0000313" key="3">
    <source>
        <dbReference type="WBParaSite" id="SCUD_0001994901-mRNA-1"/>
    </source>
</evidence>
<protein>
    <submittedName>
        <fullName evidence="3">CRISPR-associated protein Cas6</fullName>
    </submittedName>
</protein>